<comment type="similarity">
    <text evidence="3">Belongs to the gas vesicle GvpA family.</text>
</comment>
<name>A0ABW6FSR3_9ACTN</name>
<protein>
    <submittedName>
        <fullName evidence="5">Gas vesicle protein</fullName>
    </submittedName>
</protein>
<organism evidence="5 6">
    <name type="scientific">Streptomyces albidochromogenes</name>
    <dbReference type="NCBI Taxonomy" id="329524"/>
    <lineage>
        <taxon>Bacteria</taxon>
        <taxon>Bacillati</taxon>
        <taxon>Actinomycetota</taxon>
        <taxon>Actinomycetes</taxon>
        <taxon>Kitasatosporales</taxon>
        <taxon>Streptomycetaceae</taxon>
        <taxon>Streptomyces</taxon>
    </lineage>
</organism>
<comment type="subcellular location">
    <subcellularLocation>
        <location evidence="2">Gas vesicle</location>
    </subcellularLocation>
</comment>
<keyword evidence="1" id="KW-0304">Gas vesicle</keyword>
<dbReference type="Pfam" id="PF00741">
    <property type="entry name" value="Gas_vesicle"/>
    <property type="match status" value="1"/>
</dbReference>
<gene>
    <name evidence="5" type="ORF">ACFWJN_26340</name>
</gene>
<evidence type="ECO:0000313" key="5">
    <source>
        <dbReference type="EMBL" id="MFD5102465.1"/>
    </source>
</evidence>
<feature type="region of interest" description="Disordered" evidence="4">
    <location>
        <begin position="108"/>
        <end position="154"/>
    </location>
</feature>
<dbReference type="PROSITE" id="PS00234">
    <property type="entry name" value="GAS_VESICLE_A_1"/>
    <property type="match status" value="1"/>
</dbReference>
<dbReference type="EMBL" id="JBHXIJ010000248">
    <property type="protein sequence ID" value="MFD5102465.1"/>
    <property type="molecule type" value="Genomic_DNA"/>
</dbReference>
<dbReference type="PANTHER" id="PTHR35344">
    <property type="entry name" value="GAS VESICLE STRUCTURAL PROTEIN 2-RELATED"/>
    <property type="match status" value="1"/>
</dbReference>
<evidence type="ECO:0000313" key="6">
    <source>
        <dbReference type="Proteomes" id="UP001598448"/>
    </source>
</evidence>
<evidence type="ECO:0000256" key="4">
    <source>
        <dbReference type="SAM" id="MobiDB-lite"/>
    </source>
</evidence>
<feature type="compositionally biased region" description="Polar residues" evidence="4">
    <location>
        <begin position="8"/>
        <end position="24"/>
    </location>
</feature>
<reference evidence="5 6" key="1">
    <citation type="submission" date="2024-09" db="EMBL/GenBank/DDBJ databases">
        <title>The Natural Products Discovery Center: Release of the First 8490 Sequenced Strains for Exploring Actinobacteria Biosynthetic Diversity.</title>
        <authorList>
            <person name="Kalkreuter E."/>
            <person name="Kautsar S.A."/>
            <person name="Yang D."/>
            <person name="Bader C.D."/>
            <person name="Teijaro C.N."/>
            <person name="Fluegel L."/>
            <person name="Davis C.M."/>
            <person name="Simpson J.R."/>
            <person name="Lauterbach L."/>
            <person name="Steele A.D."/>
            <person name="Gui C."/>
            <person name="Meng S."/>
            <person name="Li G."/>
            <person name="Viehrig K."/>
            <person name="Ye F."/>
            <person name="Su P."/>
            <person name="Kiefer A.F."/>
            <person name="Nichols A."/>
            <person name="Cepeda A.J."/>
            <person name="Yan W."/>
            <person name="Fan B."/>
            <person name="Jiang Y."/>
            <person name="Adhikari A."/>
            <person name="Zheng C.-J."/>
            <person name="Schuster L."/>
            <person name="Cowan T.M."/>
            <person name="Smanski M.J."/>
            <person name="Chevrette M.G."/>
            <person name="De Carvalho L.P.S."/>
            <person name="Shen B."/>
        </authorList>
    </citation>
    <scope>NUCLEOTIDE SEQUENCE [LARGE SCALE GENOMIC DNA]</scope>
    <source>
        <strain evidence="5 6">NPDC058348</strain>
    </source>
</reference>
<proteinExistence type="inferred from homology"/>
<keyword evidence="6" id="KW-1185">Reference proteome</keyword>
<dbReference type="InterPro" id="IPR050530">
    <property type="entry name" value="GvpA"/>
</dbReference>
<sequence>MTEPAPSNLGSFPTRASPSPYGQGSSANLADILERVLDKGIVIAGDIQINLLDIELLTVKLRLLVVSVDKAKEMGIDWWEHDPSLSSRAEGGSRDLVEENRRLREEIAALRDTEELPPAERRPAPRTTERPRRRTGTSKSPRTGERRPPRTTDD</sequence>
<evidence type="ECO:0000256" key="2">
    <source>
        <dbReference type="ARBA" id="ARBA00035108"/>
    </source>
</evidence>
<feature type="compositionally biased region" description="Basic and acidic residues" evidence="4">
    <location>
        <begin position="108"/>
        <end position="130"/>
    </location>
</feature>
<feature type="region of interest" description="Disordered" evidence="4">
    <location>
        <begin position="1"/>
        <end position="24"/>
    </location>
</feature>
<dbReference type="Proteomes" id="UP001598448">
    <property type="component" value="Unassembled WGS sequence"/>
</dbReference>
<evidence type="ECO:0000256" key="1">
    <source>
        <dbReference type="ARBA" id="ARBA00022987"/>
    </source>
</evidence>
<accession>A0ABW6FSR3</accession>
<dbReference type="PANTHER" id="PTHR35344:SF4">
    <property type="entry name" value="GAS VESICLE PROTEIN A1"/>
    <property type="match status" value="1"/>
</dbReference>
<dbReference type="InterPro" id="IPR000638">
    <property type="entry name" value="Gas-vesicle_GvpA-like"/>
</dbReference>
<feature type="compositionally biased region" description="Basic and acidic residues" evidence="4">
    <location>
        <begin position="142"/>
        <end position="154"/>
    </location>
</feature>
<evidence type="ECO:0000256" key="3">
    <source>
        <dbReference type="ARBA" id="ARBA00035646"/>
    </source>
</evidence>
<comment type="caution">
    <text evidence="5">The sequence shown here is derived from an EMBL/GenBank/DDBJ whole genome shotgun (WGS) entry which is preliminary data.</text>
</comment>
<dbReference type="RefSeq" id="WP_386719416.1">
    <property type="nucleotide sequence ID" value="NZ_JBHXIJ010000248.1"/>
</dbReference>
<dbReference type="InterPro" id="IPR018493">
    <property type="entry name" value="GvpA-like_CS"/>
</dbReference>